<comment type="catalytic activity">
    <reaction evidence="15">
        <text>N-docosanoyl-ethanolamine + H2O = docosanoate + ethanolamine</text>
        <dbReference type="Rhea" id="RHEA:63128"/>
        <dbReference type="ChEBI" id="CHEBI:15377"/>
        <dbReference type="ChEBI" id="CHEBI:23858"/>
        <dbReference type="ChEBI" id="CHEBI:57603"/>
        <dbReference type="ChEBI" id="CHEBI:146186"/>
    </reaction>
    <physiologicalReaction direction="left-to-right" evidence="15">
        <dbReference type="Rhea" id="RHEA:63129"/>
    </physiologicalReaction>
</comment>
<dbReference type="EC" id="3.5.1.99" evidence="3"/>
<dbReference type="SUPFAM" id="SSF75304">
    <property type="entry name" value="Amidase signature (AS) enzymes"/>
    <property type="match status" value="1"/>
</dbReference>
<comment type="catalytic activity">
    <reaction evidence="13">
        <text>N-(9Z-hexadecenoyl) ethanolamine + H2O = (9Z)-hexadecenoate + ethanolamine</text>
        <dbReference type="Rhea" id="RHEA:35563"/>
        <dbReference type="ChEBI" id="CHEBI:15377"/>
        <dbReference type="ChEBI" id="CHEBI:32372"/>
        <dbReference type="ChEBI" id="CHEBI:57603"/>
        <dbReference type="ChEBI" id="CHEBI:71465"/>
    </reaction>
    <physiologicalReaction direction="left-to-right" evidence="13">
        <dbReference type="Rhea" id="RHEA:35564"/>
    </physiologicalReaction>
</comment>
<gene>
    <name evidence="21" type="ORF">CRE_09991</name>
</gene>
<evidence type="ECO:0000256" key="17">
    <source>
        <dbReference type="ARBA" id="ARBA00077216"/>
    </source>
</evidence>
<keyword evidence="4" id="KW-0597">Phosphoprotein</keyword>
<dbReference type="OMA" id="AQVATNC"/>
<dbReference type="eggNOG" id="KOG1212">
    <property type="taxonomic scope" value="Eukaryota"/>
</dbReference>
<evidence type="ECO:0000256" key="7">
    <source>
        <dbReference type="ARBA" id="ARBA00023098"/>
    </source>
</evidence>
<evidence type="ECO:0000256" key="10">
    <source>
        <dbReference type="ARBA" id="ARBA00048606"/>
    </source>
</evidence>
<comment type="catalytic activity">
    <reaction evidence="8">
        <text>(9Z)-octadecenoate + glycine = N-(9Z-octadecenoyl)glycine + H2O</text>
        <dbReference type="Rhea" id="RHEA:51316"/>
        <dbReference type="ChEBI" id="CHEBI:15377"/>
        <dbReference type="ChEBI" id="CHEBI:30823"/>
        <dbReference type="ChEBI" id="CHEBI:57305"/>
        <dbReference type="ChEBI" id="CHEBI:133992"/>
    </reaction>
    <physiologicalReaction direction="right-to-left" evidence="8">
        <dbReference type="Rhea" id="RHEA:51318"/>
    </physiologicalReaction>
</comment>
<comment type="catalytic activity">
    <reaction evidence="1">
        <text>(9Z)-octadecenamide + H2O = (9Z)-octadecenoate + NH4(+)</text>
        <dbReference type="Rhea" id="RHEA:26506"/>
        <dbReference type="ChEBI" id="CHEBI:15377"/>
        <dbReference type="ChEBI" id="CHEBI:28938"/>
        <dbReference type="ChEBI" id="CHEBI:30823"/>
        <dbReference type="ChEBI" id="CHEBI:116314"/>
        <dbReference type="EC" id="3.5.1.99"/>
    </reaction>
    <physiologicalReaction direction="left-to-right" evidence="1">
        <dbReference type="Rhea" id="RHEA:26507"/>
    </physiologicalReaction>
</comment>
<comment type="catalytic activity">
    <reaction evidence="12">
        <text>N-(15Z-tetracosenoyl)-ethanolamine + H2O = (15Z)-tetracosenoate + ethanolamine</text>
        <dbReference type="Rhea" id="RHEA:63144"/>
        <dbReference type="ChEBI" id="CHEBI:15377"/>
        <dbReference type="ChEBI" id="CHEBI:32392"/>
        <dbReference type="ChEBI" id="CHEBI:57603"/>
        <dbReference type="ChEBI" id="CHEBI:146187"/>
    </reaction>
    <physiologicalReaction direction="left-to-right" evidence="12">
        <dbReference type="Rhea" id="RHEA:63145"/>
    </physiologicalReaction>
</comment>
<comment type="similarity">
    <text evidence="2">Belongs to the amidase family.</text>
</comment>
<evidence type="ECO:0000256" key="14">
    <source>
        <dbReference type="ARBA" id="ARBA00051454"/>
    </source>
</evidence>
<feature type="binding site" evidence="19">
    <location>
        <position position="214"/>
    </location>
    <ligand>
        <name>substrate</name>
    </ligand>
</feature>
<dbReference type="PROSITE" id="PS00571">
    <property type="entry name" value="AMIDASES"/>
    <property type="match status" value="1"/>
</dbReference>
<dbReference type="Proteomes" id="UP000008281">
    <property type="component" value="Unassembled WGS sequence"/>
</dbReference>
<keyword evidence="5" id="KW-0378">Hydrolase</keyword>
<evidence type="ECO:0000256" key="13">
    <source>
        <dbReference type="ARBA" id="ARBA00051346"/>
    </source>
</evidence>
<dbReference type="InterPro" id="IPR023631">
    <property type="entry name" value="Amidase_dom"/>
</dbReference>
<feature type="binding site" evidence="19">
    <location>
        <position position="188"/>
    </location>
    <ligand>
        <name>substrate</name>
    </ligand>
</feature>
<dbReference type="PIRSF" id="PIRSF001221">
    <property type="entry name" value="Amidase_fungi"/>
    <property type="match status" value="1"/>
</dbReference>
<feature type="binding site" evidence="19">
    <location>
        <begin position="235"/>
        <end position="238"/>
    </location>
    <ligand>
        <name>substrate</name>
    </ligand>
</feature>
<dbReference type="FunCoup" id="E3M6P1">
    <property type="interactions" value="99"/>
</dbReference>
<comment type="catalytic activity">
    <reaction evidence="16">
        <text>N-(5Z,8Z,11Z,14Z)-eicosatetraenoyl-glycine + H2O = (5Z,8Z,11Z,14Z)-eicosatetraenoate + glycine</text>
        <dbReference type="Rhea" id="RHEA:64108"/>
        <dbReference type="ChEBI" id="CHEBI:15377"/>
        <dbReference type="ChEBI" id="CHEBI:32395"/>
        <dbReference type="ChEBI" id="CHEBI:57305"/>
        <dbReference type="ChEBI" id="CHEBI:59002"/>
    </reaction>
    <physiologicalReaction direction="left-to-right" evidence="16">
        <dbReference type="Rhea" id="RHEA:64109"/>
    </physiologicalReaction>
</comment>
<evidence type="ECO:0000256" key="15">
    <source>
        <dbReference type="ARBA" id="ARBA00052458"/>
    </source>
</evidence>
<feature type="active site" description="Charge relay system" evidence="18">
    <location>
        <position position="214"/>
    </location>
</feature>
<feature type="domain" description="Amidase" evidence="20">
    <location>
        <begin position="84"/>
        <end position="574"/>
    </location>
</feature>
<dbReference type="EMBL" id="DS268426">
    <property type="protein sequence ID" value="EFO93015.1"/>
    <property type="molecule type" value="Genomic_DNA"/>
</dbReference>
<evidence type="ECO:0000256" key="11">
    <source>
        <dbReference type="ARBA" id="ARBA00050294"/>
    </source>
</evidence>
<evidence type="ECO:0000256" key="4">
    <source>
        <dbReference type="ARBA" id="ARBA00022553"/>
    </source>
</evidence>
<dbReference type="Gene3D" id="3.90.1300.10">
    <property type="entry name" value="Amidase signature (AS) domain"/>
    <property type="match status" value="1"/>
</dbReference>
<dbReference type="STRING" id="31234.E3M6P1"/>
<accession>E3M6P1</accession>
<dbReference type="OrthoDB" id="6428749at2759"/>
<evidence type="ECO:0000256" key="16">
    <source>
        <dbReference type="ARBA" id="ARBA00052709"/>
    </source>
</evidence>
<evidence type="ECO:0000313" key="22">
    <source>
        <dbReference type="Proteomes" id="UP000008281"/>
    </source>
</evidence>
<keyword evidence="7" id="KW-0443">Lipid metabolism</keyword>
<dbReference type="PANTHER" id="PTHR45847">
    <property type="entry name" value="FATTY ACID AMIDE HYDROLASE"/>
    <property type="match status" value="1"/>
</dbReference>
<dbReference type="AlphaFoldDB" id="E3M6P1"/>
<evidence type="ECO:0000256" key="9">
    <source>
        <dbReference type="ARBA" id="ARBA00048052"/>
    </source>
</evidence>
<proteinExistence type="inferred from homology"/>
<evidence type="ECO:0000256" key="2">
    <source>
        <dbReference type="ARBA" id="ARBA00009199"/>
    </source>
</evidence>
<evidence type="ECO:0000256" key="5">
    <source>
        <dbReference type="ARBA" id="ARBA00022801"/>
    </source>
</evidence>
<dbReference type="PANTHER" id="PTHR45847:SF10">
    <property type="entry name" value="FATTY ACID AMIDE HYDROLASE 1"/>
    <property type="match status" value="1"/>
</dbReference>
<evidence type="ECO:0000259" key="20">
    <source>
        <dbReference type="Pfam" id="PF01425"/>
    </source>
</evidence>
<dbReference type="GO" id="GO:0009062">
    <property type="term" value="P:fatty acid catabolic process"/>
    <property type="evidence" value="ECO:0007669"/>
    <property type="project" value="TreeGrafter"/>
</dbReference>
<dbReference type="HOGENOM" id="CLU_009600_9_3_1"/>
<sequence length="590" mass="66239">MLFYVALLILGASAYYCHFQFKRRKIVEKLEKVVQRKRDDILKNIEEARRISDKLDSKRRDYIGNLDFEQLKEELQKGSVTCVEAVRTYFHKAILAHEKTNAVTCFILEAEQQAEELDEKAKLASFVKPPMFGIPLSLKECLKVKGYDTTRGFVQDAYRPSTEDSIQIEHYKKLGLIPFCQTNVPQSLLSYNCSNPLFGTTTNPFDSTRTCGGSSGGEGALIGAKGSLIGIGTDVGGSVRIPCHFTGIAGIKPSKMRFAHRGGGTSVPGKPLVDANEGIMAQNVTSNVELLRSVWVDIDFQSDRDPYCPPVHWNESLYSSEKKLRIGYYIDDGWFTPTPALQRAVLESKKHLENAGHTVIPFHPPRLTDVIQLYFRALFLDGGQFILNKLMNDIIEPTITFQRTLCTVPAWIQRLLSYPVSLVFPRLGMFMKSLTRDTFELREAYAAIEAYREEYVSLMLKDDLDVILCPPSIMPGPQHDVPSKLLCGASYTFIYNLLDFGAGSFSNRPSKTVKPFPGVVPVTTVNKSDEEKLINEYPETDKWYQITKKATIGSIGMPIGVQVAAPPFREETVLRTMREIEIAVTGKLEK</sequence>
<comment type="catalytic activity">
    <reaction evidence="11">
        <text>N-(5Z,8Z,11Z,14Z-eicosatetraenoyl)-L-serine + H2O = (5Z,8Z,11Z,14Z)-eicosatetraenoate + L-serine</text>
        <dbReference type="Rhea" id="RHEA:64116"/>
        <dbReference type="ChEBI" id="CHEBI:15377"/>
        <dbReference type="ChEBI" id="CHEBI:32395"/>
        <dbReference type="ChEBI" id="CHEBI:33384"/>
        <dbReference type="ChEBI" id="CHEBI:149697"/>
    </reaction>
    <physiologicalReaction direction="left-to-right" evidence="11">
        <dbReference type="Rhea" id="RHEA:64117"/>
    </physiologicalReaction>
</comment>
<evidence type="ECO:0000256" key="12">
    <source>
        <dbReference type="ARBA" id="ARBA00050992"/>
    </source>
</evidence>
<keyword evidence="6" id="KW-0442">Lipid degradation</keyword>
<dbReference type="GO" id="GO:0017064">
    <property type="term" value="F:fatty acid amide hydrolase activity"/>
    <property type="evidence" value="ECO:0007669"/>
    <property type="project" value="UniProtKB-EC"/>
</dbReference>
<reference evidence="21" key="1">
    <citation type="submission" date="2007-07" db="EMBL/GenBank/DDBJ databases">
        <title>PCAP assembly of the Caenorhabditis remanei genome.</title>
        <authorList>
            <consortium name="The Caenorhabditis remanei Sequencing Consortium"/>
            <person name="Wilson R.K."/>
        </authorList>
    </citation>
    <scope>NUCLEOTIDE SEQUENCE [LARGE SCALE GENOMIC DNA]</scope>
    <source>
        <strain evidence="21">PB4641</strain>
    </source>
</reference>
<organism evidence="22">
    <name type="scientific">Caenorhabditis remanei</name>
    <name type="common">Caenorhabditis vulgaris</name>
    <dbReference type="NCBI Taxonomy" id="31234"/>
    <lineage>
        <taxon>Eukaryota</taxon>
        <taxon>Metazoa</taxon>
        <taxon>Ecdysozoa</taxon>
        <taxon>Nematoda</taxon>
        <taxon>Chromadorea</taxon>
        <taxon>Rhabditida</taxon>
        <taxon>Rhabditina</taxon>
        <taxon>Rhabditomorpha</taxon>
        <taxon>Rhabditoidea</taxon>
        <taxon>Rhabditidae</taxon>
        <taxon>Peloderinae</taxon>
        <taxon>Caenorhabditis</taxon>
    </lineage>
</organism>
<protein>
    <recommendedName>
        <fullName evidence="3">fatty acid amide hydrolase</fullName>
        <ecNumber evidence="3">3.5.1.99</ecNumber>
    </recommendedName>
    <alternativeName>
        <fullName evidence="17">Anandamide amidohydrolase 1</fullName>
    </alternativeName>
</protein>
<evidence type="ECO:0000256" key="1">
    <source>
        <dbReference type="ARBA" id="ARBA00000208"/>
    </source>
</evidence>
<feature type="active site" description="Acyl-ester intermediate" evidence="18">
    <location>
        <position position="238"/>
    </location>
</feature>
<evidence type="ECO:0000313" key="21">
    <source>
        <dbReference type="EMBL" id="EFO93015.1"/>
    </source>
</evidence>
<evidence type="ECO:0000256" key="19">
    <source>
        <dbReference type="PIRSR" id="PIRSR001221-2"/>
    </source>
</evidence>
<name>E3M6P1_CAERE</name>
<evidence type="ECO:0000256" key="8">
    <source>
        <dbReference type="ARBA" id="ARBA00047450"/>
    </source>
</evidence>
<dbReference type="Pfam" id="PF01425">
    <property type="entry name" value="Amidase"/>
    <property type="match status" value="1"/>
</dbReference>
<evidence type="ECO:0000256" key="3">
    <source>
        <dbReference type="ARBA" id="ARBA00012112"/>
    </source>
</evidence>
<dbReference type="InterPro" id="IPR020556">
    <property type="entry name" value="Amidase_CS"/>
</dbReference>
<dbReference type="InParanoid" id="E3M6P1"/>
<evidence type="ECO:0000256" key="6">
    <source>
        <dbReference type="ARBA" id="ARBA00022963"/>
    </source>
</evidence>
<dbReference type="GO" id="GO:0004040">
    <property type="term" value="F:amidase activity"/>
    <property type="evidence" value="ECO:0007669"/>
    <property type="project" value="TreeGrafter"/>
</dbReference>
<dbReference type="FunFam" id="3.90.1300.10:FF:000001">
    <property type="entry name" value="Fatty-acid amide hydrolase 1"/>
    <property type="match status" value="1"/>
</dbReference>
<keyword evidence="22" id="KW-1185">Reference proteome</keyword>
<comment type="catalytic activity">
    <reaction evidence="10">
        <text>N-(5Z,8Z,11Z,14Z-eicosatetraenoyl)-ethanolamine + H2O = ethanolamine + (5Z,8Z,11Z,14Z)-eicosatetraenoate</text>
        <dbReference type="Rhea" id="RHEA:26136"/>
        <dbReference type="ChEBI" id="CHEBI:2700"/>
        <dbReference type="ChEBI" id="CHEBI:15377"/>
        <dbReference type="ChEBI" id="CHEBI:32395"/>
        <dbReference type="ChEBI" id="CHEBI:57603"/>
        <dbReference type="EC" id="3.5.1.99"/>
    </reaction>
    <physiologicalReaction direction="left-to-right" evidence="10">
        <dbReference type="Rhea" id="RHEA:26137"/>
    </physiologicalReaction>
</comment>
<comment type="catalytic activity">
    <reaction evidence="9">
        <text>N-(9Z-octadecenoyl) ethanolamine + H2O = ethanolamine + (9Z)-octadecenoate</text>
        <dbReference type="Rhea" id="RHEA:45060"/>
        <dbReference type="ChEBI" id="CHEBI:15377"/>
        <dbReference type="ChEBI" id="CHEBI:30823"/>
        <dbReference type="ChEBI" id="CHEBI:57603"/>
        <dbReference type="ChEBI" id="CHEBI:71466"/>
    </reaction>
    <physiologicalReaction direction="left-to-right" evidence="9">
        <dbReference type="Rhea" id="RHEA:45061"/>
    </physiologicalReaction>
</comment>
<dbReference type="InterPro" id="IPR036928">
    <property type="entry name" value="AS_sf"/>
</dbReference>
<feature type="active site" description="Charge relay system" evidence="18">
    <location>
        <position position="139"/>
    </location>
</feature>
<evidence type="ECO:0000256" key="18">
    <source>
        <dbReference type="PIRSR" id="PIRSR001221-1"/>
    </source>
</evidence>
<comment type="catalytic activity">
    <reaction evidence="14">
        <text>N-octadecanoyl ethanolamine + H2O = octadecanoate + ethanolamine</text>
        <dbReference type="Rhea" id="RHEA:63124"/>
        <dbReference type="ChEBI" id="CHEBI:15377"/>
        <dbReference type="ChEBI" id="CHEBI:25629"/>
        <dbReference type="ChEBI" id="CHEBI:57603"/>
        <dbReference type="ChEBI" id="CHEBI:85299"/>
    </reaction>
    <physiologicalReaction direction="left-to-right" evidence="14">
        <dbReference type="Rhea" id="RHEA:63125"/>
    </physiologicalReaction>
</comment>
<dbReference type="InterPro" id="IPR052096">
    <property type="entry name" value="Endocannabinoid_amidase"/>
</dbReference>